<dbReference type="AlphaFoldDB" id="A0A9X6XVY6"/>
<accession>A0A9X6XVY6</accession>
<name>A0A9X6XVY6_BACCE</name>
<dbReference type="EMBL" id="NVMX01000129">
    <property type="protein sequence ID" value="PDZ94716.1"/>
    <property type="molecule type" value="Genomic_DNA"/>
</dbReference>
<protein>
    <submittedName>
        <fullName evidence="1">Uncharacterized protein</fullName>
    </submittedName>
</protein>
<evidence type="ECO:0000313" key="1">
    <source>
        <dbReference type="EMBL" id="PDZ94716.1"/>
    </source>
</evidence>
<sequence length="166" mass="19193">MEDTFKHEVKALENELCTVIENFFTSKEDNSSTRAHSIVKSIQEAEIKRNEELVKRNEETDRTKHSICSYNMEHGGYIPDETHKIGFYFLSNKNRETMNVFIVNGTIYEVFTIRDGLAAAPLYSIPLESFETNKIIEFFKDKEAGEVILTEDEMNEACQLFDVSKC</sequence>
<organism evidence="1 2">
    <name type="scientific">Bacillus cereus</name>
    <dbReference type="NCBI Taxonomy" id="1396"/>
    <lineage>
        <taxon>Bacteria</taxon>
        <taxon>Bacillati</taxon>
        <taxon>Bacillota</taxon>
        <taxon>Bacilli</taxon>
        <taxon>Bacillales</taxon>
        <taxon>Bacillaceae</taxon>
        <taxon>Bacillus</taxon>
        <taxon>Bacillus cereus group</taxon>
    </lineage>
</organism>
<dbReference type="Proteomes" id="UP000219922">
    <property type="component" value="Unassembled WGS sequence"/>
</dbReference>
<comment type="caution">
    <text evidence="1">The sequence shown here is derived from an EMBL/GenBank/DDBJ whole genome shotgun (WGS) entry which is preliminary data.</text>
</comment>
<evidence type="ECO:0000313" key="2">
    <source>
        <dbReference type="Proteomes" id="UP000219922"/>
    </source>
</evidence>
<reference evidence="1 2" key="1">
    <citation type="submission" date="2017-09" db="EMBL/GenBank/DDBJ databases">
        <title>Large-scale bioinformatics analysis of Bacillus genomes uncovers conserved roles of natural products in bacterial physiology.</title>
        <authorList>
            <consortium name="Agbiome Team Llc"/>
            <person name="Bleich R.M."/>
            <person name="Grubbs K.J."/>
            <person name="Santa Maria K.C."/>
            <person name="Allen S.E."/>
            <person name="Farag S."/>
            <person name="Shank E.A."/>
            <person name="Bowers A."/>
        </authorList>
    </citation>
    <scope>NUCLEOTIDE SEQUENCE [LARGE SCALE GENOMIC DNA]</scope>
    <source>
        <strain evidence="1 2">AFS092789</strain>
    </source>
</reference>
<gene>
    <name evidence="1" type="ORF">CON36_32330</name>
</gene>
<proteinExistence type="predicted"/>